<dbReference type="AlphaFoldDB" id="A0A848G3Z8"/>
<evidence type="ECO:0000313" key="4">
    <source>
        <dbReference type="Proteomes" id="UP000580043"/>
    </source>
</evidence>
<dbReference type="InterPro" id="IPR007844">
    <property type="entry name" value="AsmA"/>
</dbReference>
<dbReference type="GO" id="GO:0090313">
    <property type="term" value="P:regulation of protein targeting to membrane"/>
    <property type="evidence" value="ECO:0007669"/>
    <property type="project" value="TreeGrafter"/>
</dbReference>
<feature type="domain" description="AsmA" evidence="2">
    <location>
        <begin position="6"/>
        <end position="643"/>
    </location>
</feature>
<accession>A0A848G3Z8</accession>
<dbReference type="PANTHER" id="PTHR30441:SF4">
    <property type="entry name" value="PROTEIN ASMA"/>
    <property type="match status" value="1"/>
</dbReference>
<dbReference type="RefSeq" id="WP_169144798.1">
    <property type="nucleotide sequence ID" value="NZ_JABBGA010000003.1"/>
</dbReference>
<keyword evidence="4" id="KW-1185">Reference proteome</keyword>
<dbReference type="Pfam" id="PF05170">
    <property type="entry name" value="AsmA"/>
    <property type="match status" value="1"/>
</dbReference>
<feature type="region of interest" description="Disordered" evidence="1">
    <location>
        <begin position="281"/>
        <end position="309"/>
    </location>
</feature>
<protein>
    <submittedName>
        <fullName evidence="3">AsmA family protein</fullName>
    </submittedName>
</protein>
<name>A0A848G3Z8_9RHOO</name>
<dbReference type="Proteomes" id="UP000580043">
    <property type="component" value="Unassembled WGS sequence"/>
</dbReference>
<gene>
    <name evidence="3" type="ORF">HHL15_05335</name>
</gene>
<comment type="caution">
    <text evidence="3">The sequence shown here is derived from an EMBL/GenBank/DDBJ whole genome shotgun (WGS) entry which is preliminary data.</text>
</comment>
<dbReference type="EMBL" id="JABBGA010000003">
    <property type="protein sequence ID" value="NML25153.1"/>
    <property type="molecule type" value="Genomic_DNA"/>
</dbReference>
<evidence type="ECO:0000259" key="2">
    <source>
        <dbReference type="Pfam" id="PF05170"/>
    </source>
</evidence>
<dbReference type="GO" id="GO:0005886">
    <property type="term" value="C:plasma membrane"/>
    <property type="evidence" value="ECO:0007669"/>
    <property type="project" value="TreeGrafter"/>
</dbReference>
<dbReference type="InterPro" id="IPR052894">
    <property type="entry name" value="AsmA-related"/>
</dbReference>
<organism evidence="3 4">
    <name type="scientific">Zoogloea dura</name>
    <dbReference type="NCBI Taxonomy" id="2728840"/>
    <lineage>
        <taxon>Bacteria</taxon>
        <taxon>Pseudomonadati</taxon>
        <taxon>Pseudomonadota</taxon>
        <taxon>Betaproteobacteria</taxon>
        <taxon>Rhodocyclales</taxon>
        <taxon>Zoogloeaceae</taxon>
        <taxon>Zoogloea</taxon>
    </lineage>
</organism>
<feature type="region of interest" description="Disordered" evidence="1">
    <location>
        <begin position="719"/>
        <end position="753"/>
    </location>
</feature>
<evidence type="ECO:0000313" key="3">
    <source>
        <dbReference type="EMBL" id="NML25153.1"/>
    </source>
</evidence>
<sequence>MRLNYLRILAFALGGLSTVIAAGALYLYATFDGLRLATELSQFVRQRYQRVLRIDGPVELSMFPWPALRLPATSLSSRNSTGEFMAVEQASVGVRLLPLLARRVVVDQLELDGLRLALLRDKNGRLNADDLLAATDKDAEPITSPLEMDLGALHIHHSALTWTDEAAGRQLALSDLSLESGQLGRNAEGRLALTARLTRAAPTTDLQLEIQTAYRLDEHTWPQRLRQLHATARGDVDGRQGLVGEIAATEILSTEDQPMQVQGGSLQARLKTSAGTLELKGSSPRLQLDPHGPQAEQLDGSLNLAGSPHSGKLQLRLSGLTASAKGLEAQQLEADIELRTPALQLTGTLAGPLRWPTGSPGPELPTLLGRLDLTPAGPEARPRHIDTEASLQLDPARGSATGGLSLRMDGSHLRGKWSVASSASPTLGFDLDVDHLDLATLSSQKPAAKPRSNTAEAAGSPLDLTSLLGLDLEGTLRVDQLKAAGLHLEKLRLPLRVRDGRLVSTGHSMSLYGGSLEGSLSIDAASRQMAYRSYLQGASLGPLLRDLNGTETLTGTTNFFMDVSSAGSTRDALLDALHGVARLRIRNSTVPGIDLSQAFREWRNQIGTRQGARRGFHDKESTAIGELTASFQVDKGIATSTDLLAKGGTLKVTGEGQVDLARQSIDYLSHVTLLAVPAGIDTSLRGTTVPIRIKGPAGRPDWHLEAGTGLPAAAAAASRKVVRQSSRITPAKAVDKPGNKAQPVPAPAAGNTE</sequence>
<dbReference type="PANTHER" id="PTHR30441">
    <property type="entry name" value="DUF748 DOMAIN-CONTAINING PROTEIN"/>
    <property type="match status" value="1"/>
</dbReference>
<evidence type="ECO:0000256" key="1">
    <source>
        <dbReference type="SAM" id="MobiDB-lite"/>
    </source>
</evidence>
<proteinExistence type="predicted"/>
<reference evidence="3 4" key="1">
    <citation type="submission" date="2020-04" db="EMBL/GenBank/DDBJ databases">
        <title>Zoogloea sp. G-4-1-14 isolated from soil.</title>
        <authorList>
            <person name="Dahal R.H."/>
        </authorList>
    </citation>
    <scope>NUCLEOTIDE SEQUENCE [LARGE SCALE GENOMIC DNA]</scope>
    <source>
        <strain evidence="3 4">G-4-1-14</strain>
    </source>
</reference>